<evidence type="ECO:0000313" key="3">
    <source>
        <dbReference type="Proteomes" id="UP001174934"/>
    </source>
</evidence>
<gene>
    <name evidence="2" type="ORF">B0T17DRAFT_611145</name>
</gene>
<organism evidence="2 3">
    <name type="scientific">Bombardia bombarda</name>
    <dbReference type="NCBI Taxonomy" id="252184"/>
    <lineage>
        <taxon>Eukaryota</taxon>
        <taxon>Fungi</taxon>
        <taxon>Dikarya</taxon>
        <taxon>Ascomycota</taxon>
        <taxon>Pezizomycotina</taxon>
        <taxon>Sordariomycetes</taxon>
        <taxon>Sordariomycetidae</taxon>
        <taxon>Sordariales</taxon>
        <taxon>Lasiosphaeriaceae</taxon>
        <taxon>Bombardia</taxon>
    </lineage>
</organism>
<proteinExistence type="predicted"/>
<sequence>MSKQWMRLPSSAKGGGKERRLNPMVWPVPSFPGSCSGRRSVSMSVSLALLTTRLLLPCLACLSAHPTRQPTKPTSPSIQTRAFPPPIRRGHRGHAAPCRVYAQCQPFIFTYSRMKLLPNPARSRAN</sequence>
<accession>A0AA39U2G2</accession>
<dbReference type="EMBL" id="JAULSR010000012">
    <property type="protein sequence ID" value="KAK0609719.1"/>
    <property type="molecule type" value="Genomic_DNA"/>
</dbReference>
<evidence type="ECO:0000256" key="1">
    <source>
        <dbReference type="SAM" id="MobiDB-lite"/>
    </source>
</evidence>
<evidence type="ECO:0000313" key="2">
    <source>
        <dbReference type="EMBL" id="KAK0609719.1"/>
    </source>
</evidence>
<keyword evidence="3" id="KW-1185">Reference proteome</keyword>
<dbReference type="AlphaFoldDB" id="A0AA39U2G2"/>
<protein>
    <submittedName>
        <fullName evidence="2">Uncharacterized protein</fullName>
    </submittedName>
</protein>
<reference evidence="2" key="1">
    <citation type="submission" date="2023-06" db="EMBL/GenBank/DDBJ databases">
        <title>Genome-scale phylogeny and comparative genomics of the fungal order Sordariales.</title>
        <authorList>
            <consortium name="Lawrence Berkeley National Laboratory"/>
            <person name="Hensen N."/>
            <person name="Bonometti L."/>
            <person name="Westerberg I."/>
            <person name="Brannstrom I.O."/>
            <person name="Guillou S."/>
            <person name="Cros-Aarteil S."/>
            <person name="Calhoun S."/>
            <person name="Haridas S."/>
            <person name="Kuo A."/>
            <person name="Mondo S."/>
            <person name="Pangilinan J."/>
            <person name="Riley R."/>
            <person name="LaButti K."/>
            <person name="Andreopoulos B."/>
            <person name="Lipzen A."/>
            <person name="Chen C."/>
            <person name="Yanf M."/>
            <person name="Daum C."/>
            <person name="Ng V."/>
            <person name="Clum A."/>
            <person name="Steindorff A."/>
            <person name="Ohm R."/>
            <person name="Martin F."/>
            <person name="Silar P."/>
            <person name="Natvig D."/>
            <person name="Lalanne C."/>
            <person name="Gautier V."/>
            <person name="Ament-velasquez S.L."/>
            <person name="Kruys A."/>
            <person name="Hutchinson M.I."/>
            <person name="Powell A.J."/>
            <person name="Barry K."/>
            <person name="Miller A.N."/>
            <person name="Grigoriev I.V."/>
            <person name="Debuchy R."/>
            <person name="Gladieux P."/>
            <person name="Thoren M.H."/>
            <person name="Johannesson H."/>
        </authorList>
    </citation>
    <scope>NUCLEOTIDE SEQUENCE</scope>
    <source>
        <strain evidence="2">SMH3391-2</strain>
    </source>
</reference>
<name>A0AA39U2G2_9PEZI</name>
<feature type="compositionally biased region" description="Polar residues" evidence="1">
    <location>
        <begin position="69"/>
        <end position="80"/>
    </location>
</feature>
<comment type="caution">
    <text evidence="2">The sequence shown here is derived from an EMBL/GenBank/DDBJ whole genome shotgun (WGS) entry which is preliminary data.</text>
</comment>
<dbReference type="Proteomes" id="UP001174934">
    <property type="component" value="Unassembled WGS sequence"/>
</dbReference>
<feature type="region of interest" description="Disordered" evidence="1">
    <location>
        <begin position="69"/>
        <end position="91"/>
    </location>
</feature>
<feature type="region of interest" description="Disordered" evidence="1">
    <location>
        <begin position="1"/>
        <end position="21"/>
    </location>
</feature>